<evidence type="ECO:0000256" key="2">
    <source>
        <dbReference type="SAM" id="MobiDB-lite"/>
    </source>
</evidence>
<dbReference type="PROSITE" id="PS50158">
    <property type="entry name" value="ZF_CCHC"/>
    <property type="match status" value="1"/>
</dbReference>
<keyword evidence="1" id="KW-0479">Metal-binding</keyword>
<keyword evidence="5" id="KW-1185">Reference proteome</keyword>
<dbReference type="GO" id="GO:0003676">
    <property type="term" value="F:nucleic acid binding"/>
    <property type="evidence" value="ECO:0007669"/>
    <property type="project" value="InterPro"/>
</dbReference>
<organism evidence="4 5">
    <name type="scientific">Silurus meridionalis</name>
    <name type="common">Southern catfish</name>
    <name type="synonym">Silurus soldatovi meridionalis</name>
    <dbReference type="NCBI Taxonomy" id="175797"/>
    <lineage>
        <taxon>Eukaryota</taxon>
        <taxon>Metazoa</taxon>
        <taxon>Chordata</taxon>
        <taxon>Craniata</taxon>
        <taxon>Vertebrata</taxon>
        <taxon>Euteleostomi</taxon>
        <taxon>Actinopterygii</taxon>
        <taxon>Neopterygii</taxon>
        <taxon>Teleostei</taxon>
        <taxon>Ostariophysi</taxon>
        <taxon>Siluriformes</taxon>
        <taxon>Siluridae</taxon>
        <taxon>Silurus</taxon>
    </lineage>
</organism>
<dbReference type="PANTHER" id="PTHR15503">
    <property type="entry name" value="LDOC1 RELATED"/>
    <property type="match status" value="1"/>
</dbReference>
<dbReference type="GO" id="GO:0008270">
    <property type="term" value="F:zinc ion binding"/>
    <property type="evidence" value="ECO:0007669"/>
    <property type="project" value="UniProtKB-KW"/>
</dbReference>
<evidence type="ECO:0000259" key="3">
    <source>
        <dbReference type="PROSITE" id="PS50158"/>
    </source>
</evidence>
<evidence type="ECO:0000313" key="5">
    <source>
        <dbReference type="Proteomes" id="UP000606274"/>
    </source>
</evidence>
<protein>
    <recommendedName>
        <fullName evidence="3">CCHC-type domain-containing protein</fullName>
    </recommendedName>
</protein>
<evidence type="ECO:0000313" key="4">
    <source>
        <dbReference type="EMBL" id="KAF7691838.1"/>
    </source>
</evidence>
<dbReference type="Pfam" id="PF03732">
    <property type="entry name" value="Retrotrans_gag"/>
    <property type="match status" value="1"/>
</dbReference>
<name>A0A8T0AM96_SILME</name>
<dbReference type="SUPFAM" id="SSF57756">
    <property type="entry name" value="Retrovirus zinc finger-like domains"/>
    <property type="match status" value="1"/>
</dbReference>
<dbReference type="InterPro" id="IPR032567">
    <property type="entry name" value="RTL1-rel"/>
</dbReference>
<dbReference type="PANTHER" id="PTHR15503:SF36">
    <property type="entry name" value="RETROTRANSPOSON GAG-LIKE PROTEIN 5"/>
    <property type="match status" value="1"/>
</dbReference>
<dbReference type="Proteomes" id="UP000606274">
    <property type="component" value="Unassembled WGS sequence"/>
</dbReference>
<evidence type="ECO:0000256" key="1">
    <source>
        <dbReference type="PROSITE-ProRule" id="PRU00047"/>
    </source>
</evidence>
<dbReference type="EMBL" id="JABFDY010000021">
    <property type="protein sequence ID" value="KAF7691838.1"/>
    <property type="molecule type" value="Genomic_DNA"/>
</dbReference>
<keyword evidence="1" id="KW-0863">Zinc-finger</keyword>
<dbReference type="InterPro" id="IPR036875">
    <property type="entry name" value="Znf_CCHC_sf"/>
</dbReference>
<dbReference type="AlphaFoldDB" id="A0A8T0AM96"/>
<sequence length="250" mass="27512">MREPQLGQPARFSGDPDSCRSFIMQCDLIFSMQPSQIGTERSKVAYVISLLSVRALRWATAEWESQSDNCRSFAAFSAELRKVFGTSTPHQDATRSLVSAAQGHRSVAEFVAEFRTQATDSGWDRIALYNTFLQGLSSAVKDELAARDPPQDLDSLISLATRIDRRIKERRRERGYPAQSLDPQSPLTASSSPPRVSGSGTRSFSPPQAMEIGRHHMTTAEKEKRRSLGLCLYCGGKGHMAGSCPVKGKA</sequence>
<gene>
    <name evidence="4" type="ORF">HF521_010805</name>
</gene>
<feature type="compositionally biased region" description="Polar residues" evidence="2">
    <location>
        <begin position="181"/>
        <end position="206"/>
    </location>
</feature>
<feature type="region of interest" description="Disordered" evidence="2">
    <location>
        <begin position="168"/>
        <end position="211"/>
    </location>
</feature>
<dbReference type="InterPro" id="IPR001878">
    <property type="entry name" value="Znf_CCHC"/>
</dbReference>
<accession>A0A8T0AM96</accession>
<feature type="domain" description="CCHC-type" evidence="3">
    <location>
        <begin position="231"/>
        <end position="245"/>
    </location>
</feature>
<comment type="caution">
    <text evidence="4">The sequence shown here is derived from an EMBL/GenBank/DDBJ whole genome shotgun (WGS) entry which is preliminary data.</text>
</comment>
<keyword evidence="1" id="KW-0862">Zinc</keyword>
<proteinExistence type="predicted"/>
<feature type="non-terminal residue" evidence="4">
    <location>
        <position position="250"/>
    </location>
</feature>
<reference evidence="4" key="1">
    <citation type="submission" date="2020-08" db="EMBL/GenBank/DDBJ databases">
        <title>Chromosome-level assembly of Southern catfish (Silurus meridionalis) provides insights into visual adaptation to the nocturnal and benthic lifestyles.</title>
        <authorList>
            <person name="Zhang Y."/>
            <person name="Wang D."/>
            <person name="Peng Z."/>
        </authorList>
    </citation>
    <scope>NUCLEOTIDE SEQUENCE</scope>
    <source>
        <strain evidence="4">SWU-2019-XX</strain>
        <tissue evidence="4">Muscle</tissue>
    </source>
</reference>
<dbReference type="InterPro" id="IPR005162">
    <property type="entry name" value="Retrotrans_gag_dom"/>
</dbReference>